<evidence type="ECO:0000256" key="1">
    <source>
        <dbReference type="SAM" id="MobiDB-lite"/>
    </source>
</evidence>
<feature type="region of interest" description="Disordered" evidence="1">
    <location>
        <begin position="1"/>
        <end position="121"/>
    </location>
</feature>
<protein>
    <submittedName>
        <fullName evidence="3">PEST proteolytic signal-containing nuclear protein</fullName>
    </submittedName>
</protein>
<sequence length="173" mass="18373">MGNCCRKKNTTPVGQGGKADPHPQKRKDKDGNPVPTDGPDGPGTSQKTAKKGTSRKRRSTGPGGGSEKHIKDNSKKGTVEIPQDEINEGYAAPGPGILPKMDVSKELGSTAGPNSDAMFPAASLKKDVPSVDKSAEKMSLDNTLKEVPKRMPETDIIHDKESIAQVFTNDQLL</sequence>
<dbReference type="Proteomes" id="UP000492821">
    <property type="component" value="Unassembled WGS sequence"/>
</dbReference>
<feature type="compositionally biased region" description="Basic residues" evidence="1">
    <location>
        <begin position="48"/>
        <end position="59"/>
    </location>
</feature>
<reference evidence="3" key="2">
    <citation type="submission" date="2020-10" db="UniProtKB">
        <authorList>
            <consortium name="WormBaseParasite"/>
        </authorList>
    </citation>
    <scope>IDENTIFICATION</scope>
</reference>
<accession>A0A7E4ZRT9</accession>
<dbReference type="WBParaSite" id="Pan_g13354.t1">
    <property type="protein sequence ID" value="Pan_g13354.t1"/>
    <property type="gene ID" value="Pan_g13354"/>
</dbReference>
<feature type="compositionally biased region" description="Basic and acidic residues" evidence="1">
    <location>
        <begin position="66"/>
        <end position="78"/>
    </location>
</feature>
<feature type="compositionally biased region" description="Low complexity" evidence="1">
    <location>
        <begin position="32"/>
        <end position="43"/>
    </location>
</feature>
<evidence type="ECO:0000313" key="2">
    <source>
        <dbReference type="Proteomes" id="UP000492821"/>
    </source>
</evidence>
<feature type="compositionally biased region" description="Basic and acidic residues" evidence="1">
    <location>
        <begin position="19"/>
        <end position="31"/>
    </location>
</feature>
<organism evidence="2 3">
    <name type="scientific">Panagrellus redivivus</name>
    <name type="common">Microworm</name>
    <dbReference type="NCBI Taxonomy" id="6233"/>
    <lineage>
        <taxon>Eukaryota</taxon>
        <taxon>Metazoa</taxon>
        <taxon>Ecdysozoa</taxon>
        <taxon>Nematoda</taxon>
        <taxon>Chromadorea</taxon>
        <taxon>Rhabditida</taxon>
        <taxon>Tylenchina</taxon>
        <taxon>Panagrolaimomorpha</taxon>
        <taxon>Panagrolaimoidea</taxon>
        <taxon>Panagrolaimidae</taxon>
        <taxon>Panagrellus</taxon>
    </lineage>
</organism>
<reference evidence="2" key="1">
    <citation type="journal article" date="2013" name="Genetics">
        <title>The draft genome and transcriptome of Panagrellus redivivus are shaped by the harsh demands of a free-living lifestyle.</title>
        <authorList>
            <person name="Srinivasan J."/>
            <person name="Dillman A.R."/>
            <person name="Macchietto M.G."/>
            <person name="Heikkinen L."/>
            <person name="Lakso M."/>
            <person name="Fracchia K.M."/>
            <person name="Antoshechkin I."/>
            <person name="Mortazavi A."/>
            <person name="Wong G."/>
            <person name="Sternberg P.W."/>
        </authorList>
    </citation>
    <scope>NUCLEOTIDE SEQUENCE [LARGE SCALE GENOMIC DNA]</scope>
    <source>
        <strain evidence="2">MT8872</strain>
    </source>
</reference>
<proteinExistence type="predicted"/>
<name>A0A7E4ZRT9_PANRE</name>
<evidence type="ECO:0000313" key="3">
    <source>
        <dbReference type="WBParaSite" id="Pan_g13354.t1"/>
    </source>
</evidence>
<dbReference type="AlphaFoldDB" id="A0A7E4ZRT9"/>
<keyword evidence="2" id="KW-1185">Reference proteome</keyword>